<dbReference type="PANTHER" id="PTHR30146">
    <property type="entry name" value="LACI-RELATED TRANSCRIPTIONAL REPRESSOR"/>
    <property type="match status" value="1"/>
</dbReference>
<dbReference type="Pfam" id="PF13377">
    <property type="entry name" value="Peripla_BP_3"/>
    <property type="match status" value="1"/>
</dbReference>
<keyword evidence="1" id="KW-0805">Transcription regulation</keyword>
<organism evidence="5 6">
    <name type="scientific">Paenibacillus melissococcoides</name>
    <dbReference type="NCBI Taxonomy" id="2912268"/>
    <lineage>
        <taxon>Bacteria</taxon>
        <taxon>Bacillati</taxon>
        <taxon>Bacillota</taxon>
        <taxon>Bacilli</taxon>
        <taxon>Bacillales</taxon>
        <taxon>Paenibacillaceae</taxon>
        <taxon>Paenibacillus</taxon>
    </lineage>
</organism>
<evidence type="ECO:0000256" key="2">
    <source>
        <dbReference type="ARBA" id="ARBA00023125"/>
    </source>
</evidence>
<evidence type="ECO:0000256" key="1">
    <source>
        <dbReference type="ARBA" id="ARBA00023015"/>
    </source>
</evidence>
<dbReference type="Proteomes" id="UP001154322">
    <property type="component" value="Unassembled WGS sequence"/>
</dbReference>
<dbReference type="InterPro" id="IPR028082">
    <property type="entry name" value="Peripla_BP_I"/>
</dbReference>
<keyword evidence="3" id="KW-0804">Transcription</keyword>
<dbReference type="PANTHER" id="PTHR30146:SF109">
    <property type="entry name" value="HTH-TYPE TRANSCRIPTIONAL REGULATOR GALS"/>
    <property type="match status" value="1"/>
</dbReference>
<keyword evidence="2" id="KW-0238">DNA-binding</keyword>
<dbReference type="RefSeq" id="WP_249724700.1">
    <property type="nucleotide sequence ID" value="NZ_AP031286.1"/>
</dbReference>
<keyword evidence="6" id="KW-1185">Reference proteome</keyword>
<dbReference type="SUPFAM" id="SSF53822">
    <property type="entry name" value="Periplasmic binding protein-like I"/>
    <property type="match status" value="1"/>
</dbReference>
<evidence type="ECO:0000259" key="4">
    <source>
        <dbReference type="Pfam" id="PF13377"/>
    </source>
</evidence>
<feature type="domain" description="Transcriptional regulator LacI/GalR-like sensor" evidence="4">
    <location>
        <begin position="2"/>
        <end position="129"/>
    </location>
</feature>
<reference evidence="5" key="1">
    <citation type="submission" date="2022-06" db="EMBL/GenBank/DDBJ databases">
        <authorList>
            <person name="Dietemann V."/>
            <person name="Ory F."/>
            <person name="Dainat B."/>
            <person name="Oberhansli S."/>
        </authorList>
    </citation>
    <scope>NUCLEOTIDE SEQUENCE</scope>
    <source>
        <strain evidence="5">Ena-SAMPLE-TAB-26-04-2022-14:26:32:270-5432</strain>
    </source>
</reference>
<dbReference type="CDD" id="cd06267">
    <property type="entry name" value="PBP1_LacI_sugar_binding-like"/>
    <property type="match status" value="1"/>
</dbReference>
<sequence length="151" mass="16943">MIELGHRRIAFVSSIGIEYRSSVRDRYFGYCQALKDGGLPSDAELVITDFYRQVNADNKAAFYAEMIQILLAKKATAIQAEHDDLALDLLRVCLATNIQVPERLSIVGFDDEEASRHCDVPLATVLQNKRANLVESGIIGKMDIEYLLPKR</sequence>
<evidence type="ECO:0000256" key="3">
    <source>
        <dbReference type="ARBA" id="ARBA00023163"/>
    </source>
</evidence>
<dbReference type="Gene3D" id="3.40.50.2300">
    <property type="match status" value="1"/>
</dbReference>
<dbReference type="EMBL" id="CALYLO010000001">
    <property type="protein sequence ID" value="CAH8243371.1"/>
    <property type="molecule type" value="Genomic_DNA"/>
</dbReference>
<dbReference type="InterPro" id="IPR046335">
    <property type="entry name" value="LacI/GalR-like_sensor"/>
</dbReference>
<evidence type="ECO:0000313" key="5">
    <source>
        <dbReference type="EMBL" id="CAH8243371.1"/>
    </source>
</evidence>
<comment type="caution">
    <text evidence="5">The sequence shown here is derived from an EMBL/GenBank/DDBJ whole genome shotgun (WGS) entry which is preliminary data.</text>
</comment>
<accession>A0ABN8TXQ0</accession>
<evidence type="ECO:0000313" key="6">
    <source>
        <dbReference type="Proteomes" id="UP001154322"/>
    </source>
</evidence>
<protein>
    <submittedName>
        <fullName evidence="5">Substrate-binding domain-containing protein</fullName>
    </submittedName>
</protein>
<name>A0ABN8TXQ0_9BACL</name>
<proteinExistence type="predicted"/>
<gene>
    <name evidence="5" type="ORF">WJ0W_000598</name>
</gene>